<name>A0A9N9VI62_9HYPO</name>
<dbReference type="SUPFAM" id="SSF48208">
    <property type="entry name" value="Six-hairpin glycosidases"/>
    <property type="match status" value="1"/>
</dbReference>
<feature type="signal peptide" evidence="2">
    <location>
        <begin position="1"/>
        <end position="20"/>
    </location>
</feature>
<keyword evidence="2" id="KW-0732">Signal</keyword>
<keyword evidence="1" id="KW-0378">Hydrolase</keyword>
<dbReference type="PANTHER" id="PTHR33886">
    <property type="entry name" value="UNSATURATED RHAMNOGALACTURONAN HYDROLASE (EUROFUNG)"/>
    <property type="match status" value="1"/>
</dbReference>
<dbReference type="GO" id="GO:0016787">
    <property type="term" value="F:hydrolase activity"/>
    <property type="evidence" value="ECO:0007669"/>
    <property type="project" value="UniProtKB-KW"/>
</dbReference>
<dbReference type="AlphaFoldDB" id="A0A9N9VI62"/>
<dbReference type="GO" id="GO:0005975">
    <property type="term" value="P:carbohydrate metabolic process"/>
    <property type="evidence" value="ECO:0007669"/>
    <property type="project" value="InterPro"/>
</dbReference>
<evidence type="ECO:0000313" key="4">
    <source>
        <dbReference type="Proteomes" id="UP000696573"/>
    </source>
</evidence>
<dbReference type="PANTHER" id="PTHR33886:SF9">
    <property type="entry name" value="UNSATURATED RHAMNOGALACTURONAN HYDROLASE (EUROFUNG)"/>
    <property type="match status" value="1"/>
</dbReference>
<keyword evidence="4" id="KW-1185">Reference proteome</keyword>
<evidence type="ECO:0000313" key="3">
    <source>
        <dbReference type="EMBL" id="CAH0023794.1"/>
    </source>
</evidence>
<accession>A0A9N9VI62</accession>
<dbReference type="InterPro" id="IPR010905">
    <property type="entry name" value="Glyco_hydro_88"/>
</dbReference>
<feature type="chain" id="PRO_5040172491" evidence="2">
    <location>
        <begin position="21"/>
        <end position="386"/>
    </location>
</feature>
<dbReference type="Gene3D" id="1.50.10.10">
    <property type="match status" value="1"/>
</dbReference>
<dbReference type="InterPro" id="IPR052043">
    <property type="entry name" value="PolySaccharide_Degr_Enz"/>
</dbReference>
<proteinExistence type="predicted"/>
<sequence>MLFTQLFALAVALLSPTAAGHDQPPYLTWMADTFIQDGVTPNYGYQVATLYLGFEKAYEISNDEKYLDWYKGQIDDHVVLENGTIKKWNYTRYVLDEYRIANNYLYLYDRTGLEKYKSAANIVRNMINSTPRSPSGGFWHQIFFRNQMWLDGLFMAQPFYAKWTHRYDADNQTAWNDILLQYDLIETHARNKSSGLIPHGWADGQATWADPVTGVSPHVWVRALGWYFMSLVEVLQVFPTSHSGYERLMGYFVSLAEALKKTRDVDSGTWWQVMEDPYPTYEENFIEASGSAMFTYGWFKGIALGYLPKEAYLETAKDAYTSIVKNFISEAEDNRLVLHGTVDECNLIGKVDLAYYFSRPIRDNHKNGVGPFMLASFEWETWARDA</sequence>
<dbReference type="InterPro" id="IPR008928">
    <property type="entry name" value="6-hairpin_glycosidase_sf"/>
</dbReference>
<comment type="caution">
    <text evidence="3">The sequence shown here is derived from an EMBL/GenBank/DDBJ whole genome shotgun (WGS) entry which is preliminary data.</text>
</comment>
<dbReference type="InterPro" id="IPR012341">
    <property type="entry name" value="6hp_glycosidase-like_sf"/>
</dbReference>
<gene>
    <name evidence="3" type="ORF">CRHIZ90672A_00000204</name>
</gene>
<dbReference type="Proteomes" id="UP000696573">
    <property type="component" value="Unassembled WGS sequence"/>
</dbReference>
<reference evidence="3" key="1">
    <citation type="submission" date="2021-10" db="EMBL/GenBank/DDBJ databases">
        <authorList>
            <person name="Piombo E."/>
        </authorList>
    </citation>
    <scope>NUCLEOTIDE SEQUENCE</scope>
</reference>
<dbReference type="Pfam" id="PF07470">
    <property type="entry name" value="Glyco_hydro_88"/>
    <property type="match status" value="1"/>
</dbReference>
<organism evidence="3 4">
    <name type="scientific">Clonostachys rhizophaga</name>
    <dbReference type="NCBI Taxonomy" id="160324"/>
    <lineage>
        <taxon>Eukaryota</taxon>
        <taxon>Fungi</taxon>
        <taxon>Dikarya</taxon>
        <taxon>Ascomycota</taxon>
        <taxon>Pezizomycotina</taxon>
        <taxon>Sordariomycetes</taxon>
        <taxon>Hypocreomycetidae</taxon>
        <taxon>Hypocreales</taxon>
        <taxon>Bionectriaceae</taxon>
        <taxon>Clonostachys</taxon>
    </lineage>
</organism>
<protein>
    <submittedName>
        <fullName evidence="3">Uncharacterized protein</fullName>
    </submittedName>
</protein>
<dbReference type="OrthoDB" id="540611at2759"/>
<dbReference type="EMBL" id="CABFNQ020000694">
    <property type="protein sequence ID" value="CAH0023794.1"/>
    <property type="molecule type" value="Genomic_DNA"/>
</dbReference>
<evidence type="ECO:0000256" key="1">
    <source>
        <dbReference type="ARBA" id="ARBA00022801"/>
    </source>
</evidence>
<evidence type="ECO:0000256" key="2">
    <source>
        <dbReference type="SAM" id="SignalP"/>
    </source>
</evidence>